<name>A0AAJ0D165_9HYPO</name>
<dbReference type="AlphaFoldDB" id="A0AAJ0D165"/>
<proteinExistence type="predicted"/>
<dbReference type="EMBL" id="JASWJB010000005">
    <property type="protein sequence ID" value="KAK2616545.1"/>
    <property type="molecule type" value="Genomic_DNA"/>
</dbReference>
<keyword evidence="1" id="KW-0472">Membrane</keyword>
<evidence type="ECO:0000256" key="1">
    <source>
        <dbReference type="SAM" id="Phobius"/>
    </source>
</evidence>
<comment type="caution">
    <text evidence="2">The sequence shown here is derived from an EMBL/GenBank/DDBJ whole genome shotgun (WGS) entry which is preliminary data.</text>
</comment>
<reference evidence="2" key="1">
    <citation type="submission" date="2023-06" db="EMBL/GenBank/DDBJ databases">
        <title>Conoideocrella luteorostrata (Hypocreales: Clavicipitaceae), a potential biocontrol fungus for elongate hemlock scale in United States Christmas tree production areas.</title>
        <authorList>
            <person name="Barrett H."/>
            <person name="Lovett B."/>
            <person name="Macias A.M."/>
            <person name="Stajich J.E."/>
            <person name="Kasson M.T."/>
        </authorList>
    </citation>
    <scope>NUCLEOTIDE SEQUENCE</scope>
    <source>
        <strain evidence="2">ARSEF 14590</strain>
    </source>
</reference>
<dbReference type="Proteomes" id="UP001251528">
    <property type="component" value="Unassembled WGS sequence"/>
</dbReference>
<evidence type="ECO:0000313" key="3">
    <source>
        <dbReference type="Proteomes" id="UP001251528"/>
    </source>
</evidence>
<organism evidence="2 3">
    <name type="scientific">Conoideocrella luteorostrata</name>
    <dbReference type="NCBI Taxonomy" id="1105319"/>
    <lineage>
        <taxon>Eukaryota</taxon>
        <taxon>Fungi</taxon>
        <taxon>Dikarya</taxon>
        <taxon>Ascomycota</taxon>
        <taxon>Pezizomycotina</taxon>
        <taxon>Sordariomycetes</taxon>
        <taxon>Hypocreomycetidae</taxon>
        <taxon>Hypocreales</taxon>
        <taxon>Clavicipitaceae</taxon>
        <taxon>Conoideocrella</taxon>
    </lineage>
</organism>
<keyword evidence="1" id="KW-1133">Transmembrane helix</keyword>
<sequence>MVMDFVLYVGSDWHLYVASEGFVNGAHHFGPGAVLWAPGAFTFGYGSQANITDYFDSRKAISREIQYAAGNGATWKRLEVPECLSQYVYCAGRETMRNVIWIVKSHNSSGDDSDFLGWKSTTLLNMGKLTQQELSYLTGYVSDQWPRPSTSGLEEDAFAFIGYSTLMLLILLLIIVTLVSVPFVLAMKKARGQTPNGGSNSKVISAACHVPVIDLSNPPDSGMRDISSSTTAFRPIIPTITVEQARRSVQDSETASFGALAPAYDISLPDQSTRRASLVQKHASRKRDEWLLNISQAPLRWGEVSGTLLRDEQALNSGGAIVMLSKSSEMSEVVKYGFQLFSADFGVLGRLKKFIGARKPNSGRVGRRPRIV</sequence>
<gene>
    <name evidence="2" type="ORF">QQS21_000588</name>
</gene>
<keyword evidence="3" id="KW-1185">Reference proteome</keyword>
<evidence type="ECO:0000313" key="2">
    <source>
        <dbReference type="EMBL" id="KAK2616545.1"/>
    </source>
</evidence>
<accession>A0AAJ0D165</accession>
<keyword evidence="1" id="KW-0812">Transmembrane</keyword>
<protein>
    <submittedName>
        <fullName evidence="2">Uncharacterized protein</fullName>
    </submittedName>
</protein>
<feature type="transmembrane region" description="Helical" evidence="1">
    <location>
        <begin position="157"/>
        <end position="185"/>
    </location>
</feature>